<sequence>MVRRGEIYLADLGAGVGSEQKGERPVIIVQNNKGNKYSPTVSVVPITTKIHKSAGMPTHVLLGKIAGLDMESACMAEQVMTIDKKRLIARIGKLPENVMSRDIAKALNIQLDLKVGKKRNGKD</sequence>
<organism evidence="4 5">
    <name type="scientific">Butyrivibrio hungatei</name>
    <dbReference type="NCBI Taxonomy" id="185008"/>
    <lineage>
        <taxon>Bacteria</taxon>
        <taxon>Bacillati</taxon>
        <taxon>Bacillota</taxon>
        <taxon>Clostridia</taxon>
        <taxon>Lachnospirales</taxon>
        <taxon>Lachnospiraceae</taxon>
        <taxon>Butyrivibrio</taxon>
    </lineage>
</organism>
<gene>
    <name evidence="4" type="ORF">SAMN02910451_00631</name>
</gene>
<evidence type="ECO:0000256" key="2">
    <source>
        <dbReference type="ARBA" id="ARBA00022649"/>
    </source>
</evidence>
<dbReference type="GO" id="GO:0016787">
    <property type="term" value="F:hydrolase activity"/>
    <property type="evidence" value="ECO:0007669"/>
    <property type="project" value="UniProtKB-KW"/>
</dbReference>
<dbReference type="PANTHER" id="PTHR33988:SF2">
    <property type="entry name" value="ENDORIBONUCLEASE MAZF"/>
    <property type="match status" value="1"/>
</dbReference>
<dbReference type="Pfam" id="PF02452">
    <property type="entry name" value="PemK_toxin"/>
    <property type="match status" value="1"/>
</dbReference>
<evidence type="ECO:0000313" key="5">
    <source>
        <dbReference type="Proteomes" id="UP000183047"/>
    </source>
</evidence>
<dbReference type="Gene3D" id="2.30.30.110">
    <property type="match status" value="1"/>
</dbReference>
<dbReference type="EMBL" id="FMUR01000004">
    <property type="protein sequence ID" value="SCX87420.1"/>
    <property type="molecule type" value="Genomic_DNA"/>
</dbReference>
<accession>A0A1G5BBL2</accession>
<dbReference type="PANTHER" id="PTHR33988">
    <property type="entry name" value="ENDORIBONUCLEASE MAZF-RELATED"/>
    <property type="match status" value="1"/>
</dbReference>
<comment type="similarity">
    <text evidence="1 3">Belongs to the PemK/MazF family.</text>
</comment>
<comment type="function">
    <text evidence="3">Toxic component of a type II toxin-antitoxin (TA) system.</text>
</comment>
<keyword evidence="3" id="KW-0540">Nuclease</keyword>
<keyword evidence="2" id="KW-1277">Toxin-antitoxin system</keyword>
<keyword evidence="5" id="KW-1185">Reference proteome</keyword>
<dbReference type="AlphaFoldDB" id="A0A1G5BBL2"/>
<dbReference type="Proteomes" id="UP000183047">
    <property type="component" value="Unassembled WGS sequence"/>
</dbReference>
<dbReference type="GO" id="GO:0003677">
    <property type="term" value="F:DNA binding"/>
    <property type="evidence" value="ECO:0007669"/>
    <property type="project" value="InterPro"/>
</dbReference>
<protein>
    <recommendedName>
        <fullName evidence="3">mRNA interferase</fullName>
        <ecNumber evidence="3">3.1.-.-</ecNumber>
    </recommendedName>
</protein>
<name>A0A1G5BBL2_9FIRM</name>
<proteinExistence type="inferred from homology"/>
<evidence type="ECO:0000256" key="3">
    <source>
        <dbReference type="PIRNR" id="PIRNR033490"/>
    </source>
</evidence>
<dbReference type="PIRSF" id="PIRSF033490">
    <property type="entry name" value="MazF"/>
    <property type="match status" value="1"/>
</dbReference>
<keyword evidence="3" id="KW-0378">Hydrolase</keyword>
<dbReference type="SUPFAM" id="SSF50118">
    <property type="entry name" value="Cell growth inhibitor/plasmid maintenance toxic component"/>
    <property type="match status" value="1"/>
</dbReference>
<dbReference type="EC" id="3.1.-.-" evidence="3"/>
<evidence type="ECO:0000256" key="1">
    <source>
        <dbReference type="ARBA" id="ARBA00007521"/>
    </source>
</evidence>
<dbReference type="GO" id="GO:0016075">
    <property type="term" value="P:rRNA catabolic process"/>
    <property type="evidence" value="ECO:0007669"/>
    <property type="project" value="TreeGrafter"/>
</dbReference>
<keyword evidence="3" id="KW-0255">Endonuclease</keyword>
<dbReference type="GO" id="GO:0006402">
    <property type="term" value="P:mRNA catabolic process"/>
    <property type="evidence" value="ECO:0007669"/>
    <property type="project" value="TreeGrafter"/>
</dbReference>
<reference evidence="5" key="1">
    <citation type="submission" date="2016-10" db="EMBL/GenBank/DDBJ databases">
        <authorList>
            <person name="Varghese N."/>
            <person name="Submissions S."/>
        </authorList>
    </citation>
    <scope>NUCLEOTIDE SEQUENCE [LARGE SCALE GENOMIC DNA]</scope>
    <source>
        <strain evidence="5">XBD2006</strain>
    </source>
</reference>
<evidence type="ECO:0000313" key="4">
    <source>
        <dbReference type="EMBL" id="SCX87420.1"/>
    </source>
</evidence>
<dbReference type="RefSeq" id="WP_083334438.1">
    <property type="nucleotide sequence ID" value="NZ_FMUR01000004.1"/>
</dbReference>
<dbReference type="InterPro" id="IPR011067">
    <property type="entry name" value="Plasmid_toxin/cell-grow_inhib"/>
</dbReference>
<dbReference type="InterPro" id="IPR003477">
    <property type="entry name" value="PemK-like"/>
</dbReference>
<dbReference type="GO" id="GO:0004521">
    <property type="term" value="F:RNA endonuclease activity"/>
    <property type="evidence" value="ECO:0007669"/>
    <property type="project" value="TreeGrafter"/>
</dbReference>
<dbReference type="OrthoDB" id="9808744at2"/>